<evidence type="ECO:0000313" key="4">
    <source>
        <dbReference type="Proteomes" id="UP001429354"/>
    </source>
</evidence>
<dbReference type="CDD" id="cd03809">
    <property type="entry name" value="GT4_MtfB-like"/>
    <property type="match status" value="1"/>
</dbReference>
<dbReference type="Pfam" id="PF00534">
    <property type="entry name" value="Glycos_transf_1"/>
    <property type="match status" value="1"/>
</dbReference>
<evidence type="ECO:0000256" key="1">
    <source>
        <dbReference type="SAM" id="MobiDB-lite"/>
    </source>
</evidence>
<evidence type="ECO:0000313" key="3">
    <source>
        <dbReference type="EMBL" id="NDK38355.1"/>
    </source>
</evidence>
<name>A0ABX0ADX1_9GAMM</name>
<dbReference type="InterPro" id="IPR001296">
    <property type="entry name" value="Glyco_trans_1"/>
</dbReference>
<reference evidence="3 4" key="1">
    <citation type="submission" date="2018-07" db="EMBL/GenBank/DDBJ databases">
        <title>Whole genome Sequencing of Pseudoxanthomonas gei KCTC 32298 (T).</title>
        <authorList>
            <person name="Kumar S."/>
            <person name="Bansal K."/>
            <person name="Kaur A."/>
            <person name="Patil P."/>
            <person name="Sharma S."/>
            <person name="Patil P.B."/>
        </authorList>
    </citation>
    <scope>NUCLEOTIDE SEQUENCE [LARGE SCALE GENOMIC DNA]</scope>
    <source>
        <strain evidence="3 4">KCTC 32298</strain>
    </source>
</reference>
<organism evidence="3 4">
    <name type="scientific">Pseudoxanthomonas gei</name>
    <dbReference type="NCBI Taxonomy" id="1383030"/>
    <lineage>
        <taxon>Bacteria</taxon>
        <taxon>Pseudomonadati</taxon>
        <taxon>Pseudomonadota</taxon>
        <taxon>Gammaproteobacteria</taxon>
        <taxon>Lysobacterales</taxon>
        <taxon>Lysobacteraceae</taxon>
        <taxon>Pseudoxanthomonas</taxon>
    </lineage>
</organism>
<evidence type="ECO:0000259" key="2">
    <source>
        <dbReference type="Pfam" id="PF00534"/>
    </source>
</evidence>
<dbReference type="PANTHER" id="PTHR46401:SF9">
    <property type="entry name" value="MANNOSYLTRANSFERASE A"/>
    <property type="match status" value="1"/>
</dbReference>
<feature type="domain" description="Glycosyl transferase family 1" evidence="2">
    <location>
        <begin position="310"/>
        <end position="450"/>
    </location>
</feature>
<dbReference type="SUPFAM" id="SSF53756">
    <property type="entry name" value="UDP-Glycosyltransferase/glycogen phosphorylase"/>
    <property type="match status" value="1"/>
</dbReference>
<sequence length="504" mass="54011">MAAAMTGNPAMDPGPGETAALHRLWLQMAAKEARCRSLEARLAQMEQSRSWRITAPLRALAGRFRGPASVRPEDGSAGLADSGSKTHAPAWQEVFEETTRSAGLPAGLGGVAGAPRCLVDVTELAAEDLGAGVQRLTRRWLNELLVAPAGYAIEPVRLGERGGYVLARQFLAELLGLAPGALGADTELEPVLGDYLLGLDFCRDRAAALDLALDRLQQARVPIALVLPDMLPAQHPDWFPPSIAPAFASWLQVCARRADTVLCISRDVAEVLRKRLPEGCCPRIVVLPMGADLAAGAPVPLPARQPGALRLLMVGTIEPRKRYAQALDAFELLERRGVAVDLLIVGRPGWETAALLARIRRLASSKPNLHWLDDADDATLQAAYRQSELLVMASAGEGYGLPIGEAALLGCELLLRDIPVFREVAGASASYFDGNDGASLADAITRWIAAYGTRPDPNARDWLSWQHSAFSLKNETIQWVSEADAQPVQRVTVAGSDPIPPAET</sequence>
<gene>
    <name evidence="3" type="ORF">DT603_05800</name>
</gene>
<protein>
    <submittedName>
        <fullName evidence="3">Glycosyltransferase family 1 protein</fullName>
    </submittedName>
</protein>
<dbReference type="PANTHER" id="PTHR46401">
    <property type="entry name" value="GLYCOSYLTRANSFERASE WBBK-RELATED"/>
    <property type="match status" value="1"/>
</dbReference>
<dbReference type="Gene3D" id="3.40.50.2000">
    <property type="entry name" value="Glycogen Phosphorylase B"/>
    <property type="match status" value="2"/>
</dbReference>
<keyword evidence="4" id="KW-1185">Reference proteome</keyword>
<comment type="caution">
    <text evidence="3">The sequence shown here is derived from an EMBL/GenBank/DDBJ whole genome shotgun (WGS) entry which is preliminary data.</text>
</comment>
<dbReference type="Proteomes" id="UP001429354">
    <property type="component" value="Unassembled WGS sequence"/>
</dbReference>
<feature type="region of interest" description="Disordered" evidence="1">
    <location>
        <begin position="66"/>
        <end position="86"/>
    </location>
</feature>
<dbReference type="EMBL" id="QOVG01000003">
    <property type="protein sequence ID" value="NDK38355.1"/>
    <property type="molecule type" value="Genomic_DNA"/>
</dbReference>
<proteinExistence type="predicted"/>
<accession>A0ABX0ADX1</accession>